<accession>A0A2S1SZ13</accession>
<sequence>MSWADRLVMAVGRRPLGLSVDWSAIEARMGTALPADYKEFCEIFGSGYFSDYLTVYDSVGGEDSRLADVYEGNWQIAEEDEAGRYYYAPYGLFRPNSQGGLLQWGTSVQGDEFAWLADSSMPPESWPVLARDDAQHSQHFAMSMSEFVYRLLADRSFEGFAGFGATEEAPDFTPYS</sequence>
<protein>
    <submittedName>
        <fullName evidence="2">SMI1/KNR4 family protein</fullName>
    </submittedName>
</protein>
<evidence type="ECO:0000259" key="1">
    <source>
        <dbReference type="Pfam" id="PF09346"/>
    </source>
</evidence>
<organism evidence="2 3">
    <name type="scientific">Streptomyces tirandamycinicus</name>
    <dbReference type="NCBI Taxonomy" id="2174846"/>
    <lineage>
        <taxon>Bacteria</taxon>
        <taxon>Bacillati</taxon>
        <taxon>Actinomycetota</taxon>
        <taxon>Actinomycetes</taxon>
        <taxon>Kitasatosporales</taxon>
        <taxon>Streptomycetaceae</taxon>
        <taxon>Streptomyces</taxon>
    </lineage>
</organism>
<dbReference type="Proteomes" id="UP000244900">
    <property type="component" value="Chromosome"/>
</dbReference>
<dbReference type="AlphaFoldDB" id="A0A2S1SZ13"/>
<name>A0A2S1SZ13_9ACTN</name>
<gene>
    <name evidence="2" type="ORF">DDW44_24565</name>
</gene>
<dbReference type="Gene3D" id="3.40.1580.10">
    <property type="entry name" value="SMI1/KNR4-like"/>
    <property type="match status" value="1"/>
</dbReference>
<dbReference type="RefSeq" id="WP_108907768.1">
    <property type="nucleotide sequence ID" value="NZ_CP029188.1"/>
</dbReference>
<dbReference type="OrthoDB" id="5572373at2"/>
<dbReference type="InterPro" id="IPR037883">
    <property type="entry name" value="Knr4/Smi1-like_sf"/>
</dbReference>
<dbReference type="Pfam" id="PF09346">
    <property type="entry name" value="SMI1_KNR4"/>
    <property type="match status" value="1"/>
</dbReference>
<evidence type="ECO:0000313" key="3">
    <source>
        <dbReference type="Proteomes" id="UP000244900"/>
    </source>
</evidence>
<proteinExistence type="predicted"/>
<feature type="domain" description="Knr4/Smi1-like" evidence="1">
    <location>
        <begin position="21"/>
        <end position="131"/>
    </location>
</feature>
<dbReference type="SUPFAM" id="SSF160631">
    <property type="entry name" value="SMI1/KNR4-like"/>
    <property type="match status" value="1"/>
</dbReference>
<dbReference type="EMBL" id="CP029188">
    <property type="protein sequence ID" value="AWI31596.1"/>
    <property type="molecule type" value="Genomic_DNA"/>
</dbReference>
<dbReference type="KEGG" id="stir:DDW44_24565"/>
<dbReference type="InterPro" id="IPR018958">
    <property type="entry name" value="Knr4/Smi1-like_dom"/>
</dbReference>
<reference evidence="2 3" key="1">
    <citation type="submission" date="2018-05" db="EMBL/GenBank/DDBJ databases">
        <title>Complete genome sequence of sponge-derived Streptomyces sp. HNM0039.</title>
        <authorList>
            <person name="Huang X."/>
            <person name="Zhou S."/>
        </authorList>
    </citation>
    <scope>NUCLEOTIDE SEQUENCE [LARGE SCALE GENOMIC DNA]</scope>
    <source>
        <strain evidence="2 3">HNM0039</strain>
    </source>
</reference>
<keyword evidence="3" id="KW-1185">Reference proteome</keyword>
<evidence type="ECO:0000313" key="2">
    <source>
        <dbReference type="EMBL" id="AWI31596.1"/>
    </source>
</evidence>